<protein>
    <recommendedName>
        <fullName evidence="2">RBR-type E3 ubiquitin transferase</fullName>
        <ecNumber evidence="2">2.3.2.31</ecNumber>
    </recommendedName>
</protein>
<name>A0A1Y2J455_TRAC3</name>
<dbReference type="SUPFAM" id="SSF57850">
    <property type="entry name" value="RING/U-box"/>
    <property type="match status" value="2"/>
</dbReference>
<keyword evidence="3" id="KW-0808">Transferase</keyword>
<dbReference type="PANTHER" id="PTHR11685">
    <property type="entry name" value="RBR FAMILY RING FINGER AND IBR DOMAIN-CONTAINING"/>
    <property type="match status" value="1"/>
</dbReference>
<feature type="domain" description="RING-type" evidence="9">
    <location>
        <begin position="72"/>
        <end position="272"/>
    </location>
</feature>
<evidence type="ECO:0000256" key="3">
    <source>
        <dbReference type="ARBA" id="ARBA00022679"/>
    </source>
</evidence>
<evidence type="ECO:0000256" key="7">
    <source>
        <dbReference type="ARBA" id="ARBA00022786"/>
    </source>
</evidence>
<evidence type="ECO:0000256" key="8">
    <source>
        <dbReference type="ARBA" id="ARBA00022833"/>
    </source>
</evidence>
<organism evidence="10 11">
    <name type="scientific">Trametes coccinea (strain BRFM310)</name>
    <name type="common">Pycnoporus coccineus</name>
    <dbReference type="NCBI Taxonomy" id="1353009"/>
    <lineage>
        <taxon>Eukaryota</taxon>
        <taxon>Fungi</taxon>
        <taxon>Dikarya</taxon>
        <taxon>Basidiomycota</taxon>
        <taxon>Agaricomycotina</taxon>
        <taxon>Agaricomycetes</taxon>
        <taxon>Polyporales</taxon>
        <taxon>Polyporaceae</taxon>
        <taxon>Trametes</taxon>
    </lineage>
</organism>
<evidence type="ECO:0000256" key="4">
    <source>
        <dbReference type="ARBA" id="ARBA00022723"/>
    </source>
</evidence>
<comment type="catalytic activity">
    <reaction evidence="1">
        <text>[E2 ubiquitin-conjugating enzyme]-S-ubiquitinyl-L-cysteine + [acceptor protein]-L-lysine = [E2 ubiquitin-conjugating enzyme]-L-cysteine + [acceptor protein]-N(6)-ubiquitinyl-L-lysine.</text>
        <dbReference type="EC" id="2.3.2.31"/>
    </reaction>
</comment>
<proteinExistence type="predicted"/>
<evidence type="ECO:0000256" key="1">
    <source>
        <dbReference type="ARBA" id="ARBA00001798"/>
    </source>
</evidence>
<dbReference type="Pfam" id="PF01485">
    <property type="entry name" value="IBR"/>
    <property type="match status" value="1"/>
</dbReference>
<keyword evidence="11" id="KW-1185">Reference proteome</keyword>
<evidence type="ECO:0000313" key="10">
    <source>
        <dbReference type="EMBL" id="OSD08200.1"/>
    </source>
</evidence>
<evidence type="ECO:0000256" key="6">
    <source>
        <dbReference type="ARBA" id="ARBA00022771"/>
    </source>
</evidence>
<reference evidence="10 11" key="1">
    <citation type="journal article" date="2015" name="Biotechnol. Biofuels">
        <title>Enhanced degradation of softwood versus hardwood by the white-rot fungus Pycnoporus coccineus.</title>
        <authorList>
            <person name="Couturier M."/>
            <person name="Navarro D."/>
            <person name="Chevret D."/>
            <person name="Henrissat B."/>
            <person name="Piumi F."/>
            <person name="Ruiz-Duenas F.J."/>
            <person name="Martinez A.T."/>
            <person name="Grigoriev I.V."/>
            <person name="Riley R."/>
            <person name="Lipzen A."/>
            <person name="Berrin J.G."/>
            <person name="Master E.R."/>
            <person name="Rosso M.N."/>
        </authorList>
    </citation>
    <scope>NUCLEOTIDE SEQUENCE [LARGE SCALE GENOMIC DNA]</scope>
    <source>
        <strain evidence="10 11">BRFM310</strain>
    </source>
</reference>
<dbReference type="InterPro" id="IPR044066">
    <property type="entry name" value="TRIAD_supradom"/>
</dbReference>
<dbReference type="CDD" id="cd22584">
    <property type="entry name" value="Rcat_RBR_unk"/>
    <property type="match status" value="1"/>
</dbReference>
<dbReference type="STRING" id="1353009.A0A1Y2J455"/>
<dbReference type="EMBL" id="KZ084087">
    <property type="protein sequence ID" value="OSD08200.1"/>
    <property type="molecule type" value="Genomic_DNA"/>
</dbReference>
<keyword evidence="7" id="KW-0833">Ubl conjugation pathway</keyword>
<evidence type="ECO:0000256" key="2">
    <source>
        <dbReference type="ARBA" id="ARBA00012251"/>
    </source>
</evidence>
<sequence length="424" mass="47238">MDQGNIHHGVSSANFSSPSLRHRPSILLGTTIIWRKMRLGVRQSLRTIRLRTSFRPSSGTASSLPQPVAAISSVECTACRLAIDLSKEDSVQVPCKHVYHPDCLISLVDTAIRSTTQFPPRCCSKVIPTRLFRRYLPPDLKKALAARDTERTTPRRVYCANPRCSHFLGPRDKSIPVTIYTCPSSSCTTRTCARCRATVPQATTPEAHVCTHDPAHDAALRLGCRMGWARCPHCEELIERDGGCAQMRCVCGTAFCYNCGAKYDKCVCHERPVVIDDVPGRKAPRKRPVPQENVLAPIHRGVTLRRYSTFWTLPTETPYSEDATVRPELRRAVSAQLRRRENATGWNIAAALELPPPRRELVRQVPYSPSTLGTSLSNASIEDLDPVEGLIGSCIVFPVDQHFFMRGRRSQQNRQDGRLCASSV</sequence>
<accession>A0A1Y2J455</accession>
<dbReference type="GO" id="GO:0008270">
    <property type="term" value="F:zinc ion binding"/>
    <property type="evidence" value="ECO:0007669"/>
    <property type="project" value="UniProtKB-KW"/>
</dbReference>
<dbReference type="GO" id="GO:0061630">
    <property type="term" value="F:ubiquitin protein ligase activity"/>
    <property type="evidence" value="ECO:0007669"/>
    <property type="project" value="UniProtKB-EC"/>
</dbReference>
<evidence type="ECO:0000256" key="5">
    <source>
        <dbReference type="ARBA" id="ARBA00022737"/>
    </source>
</evidence>
<dbReference type="InterPro" id="IPR031127">
    <property type="entry name" value="E3_UB_ligase_RBR"/>
</dbReference>
<dbReference type="PROSITE" id="PS51873">
    <property type="entry name" value="TRIAD"/>
    <property type="match status" value="1"/>
</dbReference>
<dbReference type="OrthoDB" id="9977870at2759"/>
<gene>
    <name evidence="10" type="ORF">PYCCODRAFT_1473737</name>
</gene>
<dbReference type="GO" id="GO:0016567">
    <property type="term" value="P:protein ubiquitination"/>
    <property type="evidence" value="ECO:0007669"/>
    <property type="project" value="InterPro"/>
</dbReference>
<keyword evidence="5" id="KW-0677">Repeat</keyword>
<dbReference type="Gene3D" id="1.20.120.1750">
    <property type="match status" value="1"/>
</dbReference>
<dbReference type="InterPro" id="IPR002867">
    <property type="entry name" value="IBR_dom"/>
</dbReference>
<keyword evidence="4" id="KW-0479">Metal-binding</keyword>
<evidence type="ECO:0000313" key="11">
    <source>
        <dbReference type="Proteomes" id="UP000193067"/>
    </source>
</evidence>
<keyword evidence="6" id="KW-0863">Zinc-finger</keyword>
<dbReference type="Proteomes" id="UP000193067">
    <property type="component" value="Unassembled WGS sequence"/>
</dbReference>
<dbReference type="EC" id="2.3.2.31" evidence="2"/>
<keyword evidence="8" id="KW-0862">Zinc</keyword>
<evidence type="ECO:0000259" key="9">
    <source>
        <dbReference type="PROSITE" id="PS51873"/>
    </source>
</evidence>
<dbReference type="AlphaFoldDB" id="A0A1Y2J455"/>